<keyword evidence="2" id="KW-1185">Reference proteome</keyword>
<gene>
    <name evidence="1" type="ORF">PCON_11787</name>
</gene>
<evidence type="ECO:0000313" key="2">
    <source>
        <dbReference type="Proteomes" id="UP000018144"/>
    </source>
</evidence>
<dbReference type="AlphaFoldDB" id="U4LCP8"/>
<evidence type="ECO:0000313" key="1">
    <source>
        <dbReference type="EMBL" id="CCX12193.1"/>
    </source>
</evidence>
<reference evidence="1 2" key="1">
    <citation type="journal article" date="2013" name="PLoS Genet.">
        <title>The genome and development-dependent transcriptomes of Pyronema confluens: a window into fungal evolution.</title>
        <authorList>
            <person name="Traeger S."/>
            <person name="Altegoer F."/>
            <person name="Freitag M."/>
            <person name="Gabaldon T."/>
            <person name="Kempken F."/>
            <person name="Kumar A."/>
            <person name="Marcet-Houben M."/>
            <person name="Poggeler S."/>
            <person name="Stajich J.E."/>
            <person name="Nowrousian M."/>
        </authorList>
    </citation>
    <scope>NUCLEOTIDE SEQUENCE [LARGE SCALE GENOMIC DNA]</scope>
    <source>
        <strain evidence="2">CBS 100304</strain>
        <tissue evidence="1">Vegetative mycelium</tissue>
    </source>
</reference>
<protein>
    <submittedName>
        <fullName evidence="1">Uncharacterized protein</fullName>
    </submittedName>
</protein>
<name>U4LCP8_PYROM</name>
<dbReference type="EMBL" id="HF935680">
    <property type="protein sequence ID" value="CCX12193.1"/>
    <property type="molecule type" value="Genomic_DNA"/>
</dbReference>
<organism evidence="1 2">
    <name type="scientific">Pyronema omphalodes (strain CBS 100304)</name>
    <name type="common">Pyronema confluens</name>
    <dbReference type="NCBI Taxonomy" id="1076935"/>
    <lineage>
        <taxon>Eukaryota</taxon>
        <taxon>Fungi</taxon>
        <taxon>Dikarya</taxon>
        <taxon>Ascomycota</taxon>
        <taxon>Pezizomycotina</taxon>
        <taxon>Pezizomycetes</taxon>
        <taxon>Pezizales</taxon>
        <taxon>Pyronemataceae</taxon>
        <taxon>Pyronema</taxon>
    </lineage>
</organism>
<proteinExistence type="predicted"/>
<sequence length="70" mass="8297">MYRNFVKVQLQRIRDDDGKAIIKRGLTKVIQVNKNKTLPKFQDNIFAFEDFLKPGDQRINKPVESLSLYR</sequence>
<dbReference type="Proteomes" id="UP000018144">
    <property type="component" value="Unassembled WGS sequence"/>
</dbReference>
<accession>U4LCP8</accession>